<evidence type="ECO:0000259" key="3">
    <source>
        <dbReference type="PROSITE" id="PS01031"/>
    </source>
</evidence>
<dbReference type="EMBL" id="BSDT01000001">
    <property type="protein sequence ID" value="GLI40664.1"/>
    <property type="molecule type" value="Genomic_DNA"/>
</dbReference>
<name>A0A9W6LFI7_9ACTN</name>
<accession>A0A9W6LFI7</accession>
<dbReference type="CDD" id="cd06464">
    <property type="entry name" value="ACD_sHsps-like"/>
    <property type="match status" value="1"/>
</dbReference>
<evidence type="ECO:0000313" key="4">
    <source>
        <dbReference type="EMBL" id="GLI40664.1"/>
    </source>
</evidence>
<evidence type="ECO:0000313" key="5">
    <source>
        <dbReference type="Proteomes" id="UP001144313"/>
    </source>
</evidence>
<dbReference type="Pfam" id="PF00011">
    <property type="entry name" value="HSP20"/>
    <property type="match status" value="1"/>
</dbReference>
<comment type="similarity">
    <text evidence="1 2">Belongs to the small heat shock protein (HSP20) family.</text>
</comment>
<dbReference type="Gene3D" id="2.60.40.790">
    <property type="match status" value="1"/>
</dbReference>
<proteinExistence type="inferred from homology"/>
<dbReference type="PANTHER" id="PTHR11527">
    <property type="entry name" value="HEAT-SHOCK PROTEIN 20 FAMILY MEMBER"/>
    <property type="match status" value="1"/>
</dbReference>
<comment type="caution">
    <text evidence="4">The sequence shown here is derived from an EMBL/GenBank/DDBJ whole genome shotgun (WGS) entry which is preliminary data.</text>
</comment>
<protein>
    <submittedName>
        <fullName evidence="4">18 kDa antigen</fullName>
    </submittedName>
</protein>
<dbReference type="InterPro" id="IPR031107">
    <property type="entry name" value="Small_HSP"/>
</dbReference>
<dbReference type="RefSeq" id="WP_270117118.1">
    <property type="nucleotide sequence ID" value="NZ_BAAAOL010000009.1"/>
</dbReference>
<sequence length="148" mass="16825">MLMRTDPFRELDRLAQQLLGQNDTRLAMPMDAWREGHRFMVELDLPGVREDDIDLEVERNVLTVKAERRTVDNGTLDNGTAEPGDREIIHAERPAGTFMRQIFLSDVLDTEHVEAVYRDGVLTLTIPMAEEAKPRKVLVASGKQAIEQ</sequence>
<keyword evidence="5" id="KW-1185">Reference proteome</keyword>
<dbReference type="InterPro" id="IPR002068">
    <property type="entry name" value="A-crystallin/Hsp20_dom"/>
</dbReference>
<feature type="domain" description="SHSP" evidence="3">
    <location>
        <begin position="21"/>
        <end position="143"/>
    </location>
</feature>
<evidence type="ECO:0000256" key="1">
    <source>
        <dbReference type="PROSITE-ProRule" id="PRU00285"/>
    </source>
</evidence>
<dbReference type="InterPro" id="IPR008978">
    <property type="entry name" value="HSP20-like_chaperone"/>
</dbReference>
<evidence type="ECO:0000256" key="2">
    <source>
        <dbReference type="RuleBase" id="RU003616"/>
    </source>
</evidence>
<organism evidence="4 5">
    <name type="scientific">Glycomyces algeriensis</name>
    <dbReference type="NCBI Taxonomy" id="256037"/>
    <lineage>
        <taxon>Bacteria</taxon>
        <taxon>Bacillati</taxon>
        <taxon>Actinomycetota</taxon>
        <taxon>Actinomycetes</taxon>
        <taxon>Glycomycetales</taxon>
        <taxon>Glycomycetaceae</taxon>
        <taxon>Glycomyces</taxon>
    </lineage>
</organism>
<gene>
    <name evidence="4" type="primary">hsp18</name>
    <name evidence="4" type="ORF">GALLR39Z86_05140</name>
</gene>
<reference evidence="4" key="1">
    <citation type="submission" date="2022-12" db="EMBL/GenBank/DDBJ databases">
        <title>Reference genome sequencing for broad-spectrum identification of bacterial and archaeal isolates by mass spectrometry.</title>
        <authorList>
            <person name="Sekiguchi Y."/>
            <person name="Tourlousse D.M."/>
        </authorList>
    </citation>
    <scope>NUCLEOTIDE SEQUENCE</scope>
    <source>
        <strain evidence="4">LLR39Z86</strain>
    </source>
</reference>
<dbReference type="AlphaFoldDB" id="A0A9W6LFI7"/>
<dbReference type="SUPFAM" id="SSF49764">
    <property type="entry name" value="HSP20-like chaperones"/>
    <property type="match status" value="1"/>
</dbReference>
<dbReference type="Proteomes" id="UP001144313">
    <property type="component" value="Unassembled WGS sequence"/>
</dbReference>
<dbReference type="PROSITE" id="PS01031">
    <property type="entry name" value="SHSP"/>
    <property type="match status" value="1"/>
</dbReference>